<accession>A0AAV3PT05</accession>
<dbReference type="EMBL" id="BAABME010018737">
    <property type="protein sequence ID" value="GAA0154859.1"/>
    <property type="molecule type" value="Genomic_DNA"/>
</dbReference>
<dbReference type="InterPro" id="IPR044730">
    <property type="entry name" value="RNase_H-like_dom_plant"/>
</dbReference>
<dbReference type="InterPro" id="IPR012337">
    <property type="entry name" value="RNaseH-like_sf"/>
</dbReference>
<dbReference type="InterPro" id="IPR053151">
    <property type="entry name" value="RNase_H-like"/>
</dbReference>
<dbReference type="Pfam" id="PF13456">
    <property type="entry name" value="RVT_3"/>
    <property type="match status" value="1"/>
</dbReference>
<name>A0AAV3PT05_LITER</name>
<dbReference type="Proteomes" id="UP001454036">
    <property type="component" value="Unassembled WGS sequence"/>
</dbReference>
<evidence type="ECO:0000313" key="3">
    <source>
        <dbReference type="Proteomes" id="UP001454036"/>
    </source>
</evidence>
<dbReference type="InterPro" id="IPR002156">
    <property type="entry name" value="RNaseH_domain"/>
</dbReference>
<dbReference type="GO" id="GO:0004523">
    <property type="term" value="F:RNA-DNA hybrid ribonuclease activity"/>
    <property type="evidence" value="ECO:0007669"/>
    <property type="project" value="InterPro"/>
</dbReference>
<dbReference type="PANTHER" id="PTHR47723">
    <property type="entry name" value="OS05G0353850 PROTEIN"/>
    <property type="match status" value="1"/>
</dbReference>
<evidence type="ECO:0000259" key="1">
    <source>
        <dbReference type="Pfam" id="PF13456"/>
    </source>
</evidence>
<keyword evidence="3" id="KW-1185">Reference proteome</keyword>
<dbReference type="SUPFAM" id="SSF53098">
    <property type="entry name" value="Ribonuclease H-like"/>
    <property type="match status" value="1"/>
</dbReference>
<dbReference type="GO" id="GO:0003676">
    <property type="term" value="F:nucleic acid binding"/>
    <property type="evidence" value="ECO:0007669"/>
    <property type="project" value="InterPro"/>
</dbReference>
<dbReference type="InterPro" id="IPR036397">
    <property type="entry name" value="RNaseH_sf"/>
</dbReference>
<dbReference type="CDD" id="cd06222">
    <property type="entry name" value="RNase_H_like"/>
    <property type="match status" value="1"/>
</dbReference>
<dbReference type="AlphaFoldDB" id="A0AAV3PT05"/>
<sequence>MVSIVIKVLQEVMGFSVTIGGEVLKALTHQFQALSPFHSELLAVYDGLRLCSDLGLQQVIIETDSIQVIDCVLKRRGAWHLNYLVDQITHLIESNRHNIQHVPCKTNIVIDRLAK</sequence>
<organism evidence="2 3">
    <name type="scientific">Lithospermum erythrorhizon</name>
    <name type="common">Purple gromwell</name>
    <name type="synonym">Lithospermum officinale var. erythrorhizon</name>
    <dbReference type="NCBI Taxonomy" id="34254"/>
    <lineage>
        <taxon>Eukaryota</taxon>
        <taxon>Viridiplantae</taxon>
        <taxon>Streptophyta</taxon>
        <taxon>Embryophyta</taxon>
        <taxon>Tracheophyta</taxon>
        <taxon>Spermatophyta</taxon>
        <taxon>Magnoliopsida</taxon>
        <taxon>eudicotyledons</taxon>
        <taxon>Gunneridae</taxon>
        <taxon>Pentapetalae</taxon>
        <taxon>asterids</taxon>
        <taxon>lamiids</taxon>
        <taxon>Boraginales</taxon>
        <taxon>Boraginaceae</taxon>
        <taxon>Boraginoideae</taxon>
        <taxon>Lithospermeae</taxon>
        <taxon>Lithospermum</taxon>
    </lineage>
</organism>
<protein>
    <recommendedName>
        <fullName evidence="1">RNase H type-1 domain-containing protein</fullName>
    </recommendedName>
</protein>
<evidence type="ECO:0000313" key="2">
    <source>
        <dbReference type="EMBL" id="GAA0154859.1"/>
    </source>
</evidence>
<gene>
    <name evidence="2" type="ORF">LIER_37983</name>
</gene>
<proteinExistence type="predicted"/>
<dbReference type="PANTHER" id="PTHR47723:SF19">
    <property type="entry name" value="POLYNUCLEOTIDYL TRANSFERASE, RIBONUCLEASE H-LIKE SUPERFAMILY PROTEIN"/>
    <property type="match status" value="1"/>
</dbReference>
<reference evidence="2 3" key="1">
    <citation type="submission" date="2024-01" db="EMBL/GenBank/DDBJ databases">
        <title>The complete chloroplast genome sequence of Lithospermum erythrorhizon: insights into the phylogenetic relationship among Boraginaceae species and the maternal lineages of purple gromwells.</title>
        <authorList>
            <person name="Okada T."/>
            <person name="Watanabe K."/>
        </authorList>
    </citation>
    <scope>NUCLEOTIDE SEQUENCE [LARGE SCALE GENOMIC DNA]</scope>
</reference>
<dbReference type="Gene3D" id="3.30.420.10">
    <property type="entry name" value="Ribonuclease H-like superfamily/Ribonuclease H"/>
    <property type="match status" value="1"/>
</dbReference>
<feature type="domain" description="RNase H type-1" evidence="1">
    <location>
        <begin position="21"/>
        <end position="115"/>
    </location>
</feature>
<comment type="caution">
    <text evidence="2">The sequence shown here is derived from an EMBL/GenBank/DDBJ whole genome shotgun (WGS) entry which is preliminary data.</text>
</comment>